<sequence>MEVERVKKLAREEEKAQSRIIQGIPEECLAKAIGLTSPADACRAAAVSTAFRSAADLDAVWTRFLPPDCDAVLERAVHLVDAPSKKELFMDLSNEHVVLDDGKMSFGLERSNGAKCYMLSASELVIEWMHENLYWTRRTDPDSRFSKVAELLSVCWLHIYGTINSRELTPATHYAAYLVFKLTHDASGLSSPRQTSFVKVGGGPCLQSCRPSSTSGGASSSLLVGSTHTVSLHPCNRASCTRNGAAAAEPHEHEQGGGVGGVVRYPRHRVDGWLELEMGDFHTDTDICGGDDVMMEVHEWEELKWKKGLIIEGIEIRPRN</sequence>
<evidence type="ECO:0000313" key="2">
    <source>
        <dbReference type="Proteomes" id="UP000019116"/>
    </source>
</evidence>
<dbReference type="Gramene" id="TraesCS4A02G319200.1">
    <property type="protein sequence ID" value="TraesCS4A02G319200.1"/>
    <property type="gene ID" value="TraesCS4A02G319200"/>
</dbReference>
<gene>
    <name evidence="1" type="primary">LOC123082565</name>
</gene>
<dbReference type="STRING" id="4565.A0A3B6I2E3"/>
<dbReference type="Gramene" id="TraesROB_scaffold_062844_01G000100.1">
    <property type="protein sequence ID" value="TraesROB_scaffold_062844_01G000100.1"/>
    <property type="gene ID" value="TraesROB_scaffold_062844_01G000100"/>
</dbReference>
<proteinExistence type="predicted"/>
<organism evidence="1">
    <name type="scientific">Triticum aestivum</name>
    <name type="common">Wheat</name>
    <dbReference type="NCBI Taxonomy" id="4565"/>
    <lineage>
        <taxon>Eukaryota</taxon>
        <taxon>Viridiplantae</taxon>
        <taxon>Streptophyta</taxon>
        <taxon>Embryophyta</taxon>
        <taxon>Tracheophyta</taxon>
        <taxon>Spermatophyta</taxon>
        <taxon>Magnoliopsida</taxon>
        <taxon>Liliopsida</taxon>
        <taxon>Poales</taxon>
        <taxon>Poaceae</taxon>
        <taxon>BOP clade</taxon>
        <taxon>Pooideae</taxon>
        <taxon>Triticodae</taxon>
        <taxon>Triticeae</taxon>
        <taxon>Triticinae</taxon>
        <taxon>Triticum</taxon>
    </lineage>
</organism>
<reference evidence="1" key="1">
    <citation type="submission" date="2018-08" db="EMBL/GenBank/DDBJ databases">
        <authorList>
            <person name="Rossello M."/>
        </authorList>
    </citation>
    <scope>NUCLEOTIDE SEQUENCE [LARGE SCALE GENOMIC DNA]</scope>
    <source>
        <strain evidence="1">cv. Chinese Spring</strain>
    </source>
</reference>
<dbReference type="KEGG" id="taes:123082565"/>
<reference evidence="1" key="2">
    <citation type="submission" date="2018-10" db="UniProtKB">
        <authorList>
            <consortium name="EnsemblPlants"/>
        </authorList>
    </citation>
    <scope>IDENTIFICATION</scope>
</reference>
<protein>
    <recommendedName>
        <fullName evidence="3">F-box domain-containing protein</fullName>
    </recommendedName>
</protein>
<dbReference type="Gramene" id="TraesSTA4A03G02153890.1">
    <property type="protein sequence ID" value="TraesSTA4A03G02153890.1"/>
    <property type="gene ID" value="TraesSTA4A03G02153890"/>
</dbReference>
<dbReference type="Gramene" id="TraesMAC4A03G02152270.1">
    <property type="protein sequence ID" value="TraesMAC4A03G02152270.1"/>
    <property type="gene ID" value="TraesMAC4A03G02152270"/>
</dbReference>
<dbReference type="Gramene" id="TraesSYM4A03G02180920.1">
    <property type="protein sequence ID" value="TraesSYM4A03G02180920.1"/>
    <property type="gene ID" value="TraesSYM4A03G02180920"/>
</dbReference>
<dbReference type="Gramene" id="TraesLDM4A03G02152450.1">
    <property type="protein sequence ID" value="TraesLDM4A03G02152450.1"/>
    <property type="gene ID" value="TraesLDM4A03G02152450"/>
</dbReference>
<dbReference type="Gramene" id="TraesCAD_scaffold_019652_01G000300.1">
    <property type="protein sequence ID" value="TraesCAD_scaffold_019652_01G000300.1"/>
    <property type="gene ID" value="TraesCAD_scaffold_019652_01G000300"/>
</dbReference>
<dbReference type="Gramene" id="TraesMAC4A03G02152270.2">
    <property type="protein sequence ID" value="TraesMAC4A03G02152270.2"/>
    <property type="gene ID" value="TraesMAC4A03G02152270"/>
</dbReference>
<dbReference type="InterPro" id="IPR036047">
    <property type="entry name" value="F-box-like_dom_sf"/>
</dbReference>
<dbReference type="Gramene" id="TraesARI4A03G02191580.1">
    <property type="protein sequence ID" value="TraesARI4A03G02191580.1"/>
    <property type="gene ID" value="TraesARI4A03G02191580"/>
</dbReference>
<dbReference type="Gramene" id="TraesRN4A0100819800.1">
    <property type="protein sequence ID" value="TraesRN4A0100819800.1"/>
    <property type="gene ID" value="TraesRN4A0100819800"/>
</dbReference>
<dbReference type="GeneID" id="123082565"/>
<dbReference type="Gramene" id="TraesJUL4A03G02173480.1">
    <property type="protein sequence ID" value="TraesJUL4A03G02173480.1"/>
    <property type="gene ID" value="TraesJUL4A03G02173480"/>
</dbReference>
<dbReference type="InterPro" id="IPR025886">
    <property type="entry name" value="PP2-like"/>
</dbReference>
<dbReference type="Gramene" id="TraesKAR4A01G0376230.1">
    <property type="protein sequence ID" value="cds.TraesKAR4A01G0376230.1"/>
    <property type="gene ID" value="TraesKAR4A01G0376230"/>
</dbReference>
<dbReference type="Pfam" id="PF14299">
    <property type="entry name" value="PP2"/>
    <property type="match status" value="1"/>
</dbReference>
<accession>A0A3B6I2E3</accession>
<dbReference type="PANTHER" id="PTHR32278:SF78">
    <property type="entry name" value="F-BOX DOMAIN-CONTAINING PROTEIN"/>
    <property type="match status" value="1"/>
</dbReference>
<dbReference type="Gramene" id="TraesWEE_scaffold_037028_01G000200.1">
    <property type="protein sequence ID" value="TraesWEE_scaffold_037028_01G000200.1"/>
    <property type="gene ID" value="TraesWEE_scaffold_037028_01G000200"/>
</dbReference>
<dbReference type="RefSeq" id="XP_044360808.1">
    <property type="nucleotide sequence ID" value="XM_044504873.1"/>
</dbReference>
<dbReference type="Gramene" id="TraesJAG4A03G02154090.1">
    <property type="protein sequence ID" value="TraesJAG4A03G02154090.1"/>
    <property type="gene ID" value="TraesJAG4A03G02154090"/>
</dbReference>
<dbReference type="EnsemblPlants" id="TraesCS4A02G319200.1">
    <property type="protein sequence ID" value="TraesCS4A02G319200.1"/>
    <property type="gene ID" value="TraesCS4A02G319200"/>
</dbReference>
<keyword evidence="2" id="KW-1185">Reference proteome</keyword>
<dbReference type="OMA" id="EAEYCSS"/>
<dbReference type="Gramene" id="TraesLAC4A03G02106840.1">
    <property type="protein sequence ID" value="TraesLAC4A03G02106840.1"/>
    <property type="gene ID" value="TraesLAC4A03G02106840"/>
</dbReference>
<evidence type="ECO:0008006" key="3">
    <source>
        <dbReference type="Google" id="ProtNLM"/>
    </source>
</evidence>
<dbReference type="CDD" id="cd22162">
    <property type="entry name" value="F-box_AtSKIP3-like"/>
    <property type="match status" value="1"/>
</dbReference>
<dbReference type="Gramene" id="TraesCLE_scaffold_045723_01G000100.1">
    <property type="protein sequence ID" value="TraesCLE_scaffold_045723_01G000100.1"/>
    <property type="gene ID" value="TraesCLE_scaffold_045723_01G000100"/>
</dbReference>
<dbReference type="Gramene" id="TraesCS4A03G0796800.1">
    <property type="protein sequence ID" value="TraesCS4A03G0796800.1.CDS"/>
    <property type="gene ID" value="TraesCS4A03G0796800"/>
</dbReference>
<dbReference type="OrthoDB" id="1918565at2759"/>
<dbReference type="PANTHER" id="PTHR32278">
    <property type="entry name" value="F-BOX DOMAIN-CONTAINING PROTEIN"/>
    <property type="match status" value="1"/>
</dbReference>
<dbReference type="SMR" id="A0A3B6I2E3"/>
<dbReference type="AlphaFoldDB" id="A0A3B6I2E3"/>
<dbReference type="Gramene" id="TraesNOR4A03G02175720.1">
    <property type="protein sequence ID" value="TraesNOR4A03G02175720.1"/>
    <property type="gene ID" value="TraesNOR4A03G02175720"/>
</dbReference>
<name>A0A3B6I2E3_WHEAT</name>
<dbReference type="Proteomes" id="UP000019116">
    <property type="component" value="Chromosome 4A"/>
</dbReference>
<dbReference type="SUPFAM" id="SSF81383">
    <property type="entry name" value="F-box domain"/>
    <property type="match status" value="1"/>
</dbReference>
<evidence type="ECO:0000313" key="1">
    <source>
        <dbReference type="EnsemblPlants" id="TraesCS4A02G319200.1"/>
    </source>
</evidence>